<dbReference type="InterPro" id="IPR050471">
    <property type="entry name" value="AB_hydrolase"/>
</dbReference>
<dbReference type="AlphaFoldDB" id="A0A1I5DJD1"/>
<dbReference type="Gene3D" id="3.40.50.1820">
    <property type="entry name" value="alpha/beta hydrolase"/>
    <property type="match status" value="1"/>
</dbReference>
<dbReference type="OrthoDB" id="63519at2"/>
<evidence type="ECO:0000313" key="3">
    <source>
        <dbReference type="Proteomes" id="UP000183642"/>
    </source>
</evidence>
<dbReference type="InterPro" id="IPR000073">
    <property type="entry name" value="AB_hydrolase_1"/>
</dbReference>
<protein>
    <submittedName>
        <fullName evidence="2">Pimeloyl-ACP methyl ester carboxylesterase</fullName>
    </submittedName>
</protein>
<dbReference type="Pfam" id="PF12697">
    <property type="entry name" value="Abhydrolase_6"/>
    <property type="match status" value="1"/>
</dbReference>
<dbReference type="RefSeq" id="WP_075012246.1">
    <property type="nucleotide sequence ID" value="NZ_FOWE01000002.1"/>
</dbReference>
<proteinExistence type="predicted"/>
<keyword evidence="3" id="KW-1185">Reference proteome</keyword>
<dbReference type="InterPro" id="IPR029058">
    <property type="entry name" value="AB_hydrolase_fold"/>
</dbReference>
<dbReference type="PANTHER" id="PTHR43433:SF10">
    <property type="entry name" value="AB HYDROLASE-1 DOMAIN-CONTAINING PROTEIN"/>
    <property type="match status" value="1"/>
</dbReference>
<dbReference type="EMBL" id="FOWE01000002">
    <property type="protein sequence ID" value="SFN99323.1"/>
    <property type="molecule type" value="Genomic_DNA"/>
</dbReference>
<dbReference type="Proteomes" id="UP000183642">
    <property type="component" value="Unassembled WGS sequence"/>
</dbReference>
<evidence type="ECO:0000259" key="1">
    <source>
        <dbReference type="Pfam" id="PF12697"/>
    </source>
</evidence>
<sequence length="272" mass="28184">MTGFVQTADGVRIAYDRVGGGRPLVMVGGAGQFRAVDPATTGLATVLGGRGFDVVVYDRPGRGDSGGEPPFGLAGELAAIRALLDLLGGRAWLYGSSSGGAIALAAARELPGVERLFLWEVPLDEEEGTGGAEALAAVRTLVSAGDPEGVWRYWTDGMPPEWFEAVRTGPHWPLFERMAPALEADAEALAWTQSAPRARLWGSVTAPTVVLLGSRTFPSMADAADSVVAALPHAERAVIPGHDHGWEPEAMAAAVLAAALPVRGGPGANRSS</sequence>
<feature type="domain" description="AB hydrolase-1" evidence="1">
    <location>
        <begin position="25"/>
        <end position="253"/>
    </location>
</feature>
<gene>
    <name evidence="2" type="ORF">SAMN05660359_00825</name>
</gene>
<accession>A0A1I5DJD1</accession>
<organism evidence="2 3">
    <name type="scientific">Geodermatophilus obscurus</name>
    <dbReference type="NCBI Taxonomy" id="1861"/>
    <lineage>
        <taxon>Bacteria</taxon>
        <taxon>Bacillati</taxon>
        <taxon>Actinomycetota</taxon>
        <taxon>Actinomycetes</taxon>
        <taxon>Geodermatophilales</taxon>
        <taxon>Geodermatophilaceae</taxon>
        <taxon>Geodermatophilus</taxon>
    </lineage>
</organism>
<dbReference type="PANTHER" id="PTHR43433">
    <property type="entry name" value="HYDROLASE, ALPHA/BETA FOLD FAMILY PROTEIN"/>
    <property type="match status" value="1"/>
</dbReference>
<dbReference type="SUPFAM" id="SSF53474">
    <property type="entry name" value="alpha/beta-Hydrolases"/>
    <property type="match status" value="1"/>
</dbReference>
<reference evidence="3" key="1">
    <citation type="submission" date="2016-10" db="EMBL/GenBank/DDBJ databases">
        <authorList>
            <person name="Varghese N."/>
            <person name="Submissions S."/>
        </authorList>
    </citation>
    <scope>NUCLEOTIDE SEQUENCE [LARGE SCALE GENOMIC DNA]</scope>
    <source>
        <strain evidence="3">DSM 43161</strain>
    </source>
</reference>
<name>A0A1I5DJD1_9ACTN</name>
<evidence type="ECO:0000313" key="2">
    <source>
        <dbReference type="EMBL" id="SFN99323.1"/>
    </source>
</evidence>
<dbReference type="GO" id="GO:0003824">
    <property type="term" value="F:catalytic activity"/>
    <property type="evidence" value="ECO:0007669"/>
    <property type="project" value="UniProtKB-ARBA"/>
</dbReference>